<feature type="non-terminal residue" evidence="14">
    <location>
        <position position="1"/>
    </location>
</feature>
<keyword evidence="10" id="KW-0325">Glycoprotein</keyword>
<feature type="transmembrane region" description="Helical" evidence="12">
    <location>
        <begin position="146"/>
        <end position="170"/>
    </location>
</feature>
<name>A0A1A6HUF4_NEOLE</name>
<dbReference type="Gene3D" id="2.10.50.30">
    <property type="entry name" value="GPCR, family 3, nine cysteines domain"/>
    <property type="match status" value="1"/>
</dbReference>
<dbReference type="OrthoDB" id="5984008at2759"/>
<dbReference type="STRING" id="56216.A0A1A6HUF4"/>
<keyword evidence="7" id="KW-0297">G-protein coupled receptor</keyword>
<feature type="transmembrane region" description="Helical" evidence="12">
    <location>
        <begin position="76"/>
        <end position="101"/>
    </location>
</feature>
<dbReference type="Pfam" id="PF07562">
    <property type="entry name" value="NCD3G"/>
    <property type="match status" value="1"/>
</dbReference>
<evidence type="ECO:0000256" key="11">
    <source>
        <dbReference type="ARBA" id="ARBA00023224"/>
    </source>
</evidence>
<keyword evidence="3" id="KW-1003">Cell membrane</keyword>
<evidence type="ECO:0000256" key="3">
    <source>
        <dbReference type="ARBA" id="ARBA00022475"/>
    </source>
</evidence>
<keyword evidence="8 12" id="KW-0472">Membrane</keyword>
<dbReference type="Proteomes" id="UP000092124">
    <property type="component" value="Unassembled WGS sequence"/>
</dbReference>
<organism evidence="14 15">
    <name type="scientific">Neotoma lepida</name>
    <name type="common">Desert woodrat</name>
    <dbReference type="NCBI Taxonomy" id="56216"/>
    <lineage>
        <taxon>Eukaryota</taxon>
        <taxon>Metazoa</taxon>
        <taxon>Chordata</taxon>
        <taxon>Craniata</taxon>
        <taxon>Vertebrata</taxon>
        <taxon>Euteleostomi</taxon>
        <taxon>Mammalia</taxon>
        <taxon>Eutheria</taxon>
        <taxon>Euarchontoglires</taxon>
        <taxon>Glires</taxon>
        <taxon>Rodentia</taxon>
        <taxon>Myomorpha</taxon>
        <taxon>Muroidea</taxon>
        <taxon>Cricetidae</taxon>
        <taxon>Neotominae</taxon>
        <taxon>Neotoma</taxon>
    </lineage>
</organism>
<comment type="caution">
    <text evidence="14">The sequence shown here is derived from an EMBL/GenBank/DDBJ whole genome shotgun (WGS) entry which is preliminary data.</text>
</comment>
<dbReference type="EMBL" id="LZPO01008856">
    <property type="protein sequence ID" value="OBS81871.1"/>
    <property type="molecule type" value="Genomic_DNA"/>
</dbReference>
<keyword evidence="9" id="KW-0675">Receptor</keyword>
<dbReference type="InterPro" id="IPR000337">
    <property type="entry name" value="GPCR_3"/>
</dbReference>
<dbReference type="AlphaFoldDB" id="A0A1A6HUF4"/>
<dbReference type="InterPro" id="IPR004073">
    <property type="entry name" value="GPCR_3_vmron_rcpt_2"/>
</dbReference>
<dbReference type="InterPro" id="IPR000068">
    <property type="entry name" value="GPCR_3_Ca_sens_rcpt-rel"/>
</dbReference>
<feature type="transmembrane region" description="Helical" evidence="12">
    <location>
        <begin position="190"/>
        <end position="209"/>
    </location>
</feature>
<dbReference type="InterPro" id="IPR017978">
    <property type="entry name" value="GPCR_3_C"/>
</dbReference>
<dbReference type="GO" id="GO:0005886">
    <property type="term" value="C:plasma membrane"/>
    <property type="evidence" value="ECO:0007669"/>
    <property type="project" value="UniProtKB-SubCell"/>
</dbReference>
<dbReference type="GO" id="GO:0004930">
    <property type="term" value="F:G protein-coupled receptor activity"/>
    <property type="evidence" value="ECO:0007669"/>
    <property type="project" value="UniProtKB-KW"/>
</dbReference>
<evidence type="ECO:0000256" key="2">
    <source>
        <dbReference type="ARBA" id="ARBA00007242"/>
    </source>
</evidence>
<accession>A0A1A6HUF4</accession>
<evidence type="ECO:0000256" key="4">
    <source>
        <dbReference type="ARBA" id="ARBA00022692"/>
    </source>
</evidence>
<feature type="domain" description="G-protein coupled receptors family 3 profile" evidence="13">
    <location>
        <begin position="76"/>
        <end position="238"/>
    </location>
</feature>
<dbReference type="InterPro" id="IPR038550">
    <property type="entry name" value="GPCR_3_9-Cys_sf"/>
</dbReference>
<dbReference type="PRINTS" id="PR01535">
    <property type="entry name" value="VOMERONASL2R"/>
</dbReference>
<evidence type="ECO:0000313" key="15">
    <source>
        <dbReference type="Proteomes" id="UP000092124"/>
    </source>
</evidence>
<proteinExistence type="inferred from homology"/>
<comment type="subcellular location">
    <subcellularLocation>
        <location evidence="1">Cell membrane</location>
        <topology evidence="1">Multi-pass membrane protein</topology>
    </subcellularLocation>
</comment>
<evidence type="ECO:0000259" key="13">
    <source>
        <dbReference type="PROSITE" id="PS50259"/>
    </source>
</evidence>
<keyword evidence="5" id="KW-0732">Signal</keyword>
<evidence type="ECO:0000256" key="6">
    <source>
        <dbReference type="ARBA" id="ARBA00022989"/>
    </source>
</evidence>
<keyword evidence="11" id="KW-0807">Transducer</keyword>
<sequence length="238" mass="25942">IPLSVCHKSCGPGFRKIALENRVVCCYDCIPCPNNEISNETDVDQCVKCPENQYANTEKKHCLEKSVSFLAHEDPLGLALTITALCLSALTAVVLGVFVKNRDTPIVKANNRALSYTLLITLTICFLCSLLFIGRPNTATCILQQTIFGVAFTVALSTVLAKAITVVIAFKITFPGRMVRWLMISRAPNLIIPVCTLVQLVLCGIWMATSPPFIDQDAYAEPGHIIILCNKGSAVAFH</sequence>
<feature type="transmembrane region" description="Helical" evidence="12">
    <location>
        <begin position="113"/>
        <end position="134"/>
    </location>
</feature>
<evidence type="ECO:0000313" key="14">
    <source>
        <dbReference type="EMBL" id="OBS81871.1"/>
    </source>
</evidence>
<comment type="similarity">
    <text evidence="2">Belongs to the G-protein coupled receptor 3 family.</text>
</comment>
<evidence type="ECO:0000256" key="5">
    <source>
        <dbReference type="ARBA" id="ARBA00022729"/>
    </source>
</evidence>
<keyword evidence="15" id="KW-1185">Reference proteome</keyword>
<dbReference type="PANTHER" id="PTHR24061:SF570">
    <property type="entry name" value="VOMERONASAL 2, RECEPTOR 100-RELATED"/>
    <property type="match status" value="1"/>
</dbReference>
<evidence type="ECO:0000256" key="8">
    <source>
        <dbReference type="ARBA" id="ARBA00023136"/>
    </source>
</evidence>
<dbReference type="PRINTS" id="PR00248">
    <property type="entry name" value="GPCRMGR"/>
</dbReference>
<dbReference type="PANTHER" id="PTHR24061">
    <property type="entry name" value="CALCIUM-SENSING RECEPTOR-RELATED"/>
    <property type="match status" value="1"/>
</dbReference>
<gene>
    <name evidence="14" type="ORF">A6R68_24140</name>
</gene>
<dbReference type="Pfam" id="PF00003">
    <property type="entry name" value="7tm_3"/>
    <property type="match status" value="1"/>
</dbReference>
<feature type="non-terminal residue" evidence="14">
    <location>
        <position position="238"/>
    </location>
</feature>
<evidence type="ECO:0000256" key="9">
    <source>
        <dbReference type="ARBA" id="ARBA00023170"/>
    </source>
</evidence>
<keyword evidence="4 12" id="KW-0812">Transmembrane</keyword>
<dbReference type="PROSITE" id="PS50259">
    <property type="entry name" value="G_PROTEIN_RECEP_F3_4"/>
    <property type="match status" value="1"/>
</dbReference>
<evidence type="ECO:0000256" key="10">
    <source>
        <dbReference type="ARBA" id="ARBA00023180"/>
    </source>
</evidence>
<protein>
    <recommendedName>
        <fullName evidence="13">G-protein coupled receptors family 3 profile domain-containing protein</fullName>
    </recommendedName>
</protein>
<evidence type="ECO:0000256" key="7">
    <source>
        <dbReference type="ARBA" id="ARBA00023040"/>
    </source>
</evidence>
<dbReference type="FunFam" id="2.10.50.30:FF:000002">
    <property type="entry name" value="Vomeronasal 2 receptor, h1"/>
    <property type="match status" value="1"/>
</dbReference>
<evidence type="ECO:0000256" key="12">
    <source>
        <dbReference type="SAM" id="Phobius"/>
    </source>
</evidence>
<dbReference type="InterPro" id="IPR011500">
    <property type="entry name" value="GPCR_3_9-Cys_dom"/>
</dbReference>
<evidence type="ECO:0000256" key="1">
    <source>
        <dbReference type="ARBA" id="ARBA00004651"/>
    </source>
</evidence>
<keyword evidence="6 12" id="KW-1133">Transmembrane helix</keyword>
<reference evidence="14 15" key="1">
    <citation type="submission" date="2016-06" db="EMBL/GenBank/DDBJ databases">
        <title>The Draft Genome Sequence and Annotation of the Desert Woodrat Neotoma lepida.</title>
        <authorList>
            <person name="Campbell M."/>
            <person name="Oakeson K.F."/>
            <person name="Yandell M."/>
            <person name="Halpert J.R."/>
            <person name="Dearing D."/>
        </authorList>
    </citation>
    <scope>NUCLEOTIDE SEQUENCE [LARGE SCALE GENOMIC DNA]</scope>
    <source>
        <strain evidence="14">417</strain>
        <tissue evidence="14">Liver</tissue>
    </source>
</reference>